<dbReference type="Proteomes" id="UP000593572">
    <property type="component" value="Unassembled WGS sequence"/>
</dbReference>
<proteinExistence type="predicted"/>
<protein>
    <submittedName>
        <fullName evidence="1">Uncharacterized protein</fullName>
    </submittedName>
</protein>
<reference evidence="1 2" key="1">
    <citation type="journal article" date="2019" name="Genome Biol. Evol.">
        <title>Insights into the evolution of the New World diploid cottons (Gossypium, subgenus Houzingenia) based on genome sequencing.</title>
        <authorList>
            <person name="Grover C.E."/>
            <person name="Arick M.A. 2nd"/>
            <person name="Thrash A."/>
            <person name="Conover J.L."/>
            <person name="Sanders W.S."/>
            <person name="Peterson D.G."/>
            <person name="Frelichowski J.E."/>
            <person name="Scheffler J.A."/>
            <person name="Scheffler B.E."/>
            <person name="Wendel J.F."/>
        </authorList>
    </citation>
    <scope>NUCLEOTIDE SEQUENCE [LARGE SCALE GENOMIC DNA]</scope>
    <source>
        <strain evidence="1">157</strain>
        <tissue evidence="1">Leaf</tissue>
    </source>
</reference>
<accession>A0A7J8NA81</accession>
<evidence type="ECO:0000313" key="2">
    <source>
        <dbReference type="Proteomes" id="UP000593572"/>
    </source>
</evidence>
<dbReference type="EMBL" id="JABEZX010000013">
    <property type="protein sequence ID" value="MBA0573839.1"/>
    <property type="molecule type" value="Genomic_DNA"/>
</dbReference>
<name>A0A7J8NA81_9ROSI</name>
<evidence type="ECO:0000313" key="1">
    <source>
        <dbReference type="EMBL" id="MBA0573839.1"/>
    </source>
</evidence>
<sequence length="52" mass="5935">MPEMILVCYCRNPAKLNTSWSNDNLSRGFFGVRNLAVDFKNHVGFSPSLIHH</sequence>
<dbReference type="AlphaFoldDB" id="A0A7J8NA81"/>
<comment type="caution">
    <text evidence="1">The sequence shown here is derived from an EMBL/GenBank/DDBJ whole genome shotgun (WGS) entry which is preliminary data.</text>
</comment>
<keyword evidence="2" id="KW-1185">Reference proteome</keyword>
<gene>
    <name evidence="1" type="ORF">Golob_001096</name>
</gene>
<organism evidence="1 2">
    <name type="scientific">Gossypium lobatum</name>
    <dbReference type="NCBI Taxonomy" id="34289"/>
    <lineage>
        <taxon>Eukaryota</taxon>
        <taxon>Viridiplantae</taxon>
        <taxon>Streptophyta</taxon>
        <taxon>Embryophyta</taxon>
        <taxon>Tracheophyta</taxon>
        <taxon>Spermatophyta</taxon>
        <taxon>Magnoliopsida</taxon>
        <taxon>eudicotyledons</taxon>
        <taxon>Gunneridae</taxon>
        <taxon>Pentapetalae</taxon>
        <taxon>rosids</taxon>
        <taxon>malvids</taxon>
        <taxon>Malvales</taxon>
        <taxon>Malvaceae</taxon>
        <taxon>Malvoideae</taxon>
        <taxon>Gossypium</taxon>
    </lineage>
</organism>